<evidence type="ECO:0000313" key="2">
    <source>
        <dbReference type="RefSeq" id="XP_034088047.1"/>
    </source>
</evidence>
<dbReference type="AlphaFoldDB" id="A0A6P8WKP9"/>
<reference evidence="2" key="1">
    <citation type="submission" date="2025-08" db="UniProtKB">
        <authorList>
            <consortium name="RefSeq"/>
        </authorList>
    </citation>
    <scope>IDENTIFICATION</scope>
</reference>
<organism evidence="1 2">
    <name type="scientific">Gymnodraco acuticeps</name>
    <name type="common">Antarctic dragonfish</name>
    <dbReference type="NCBI Taxonomy" id="8218"/>
    <lineage>
        <taxon>Eukaryota</taxon>
        <taxon>Metazoa</taxon>
        <taxon>Chordata</taxon>
        <taxon>Craniata</taxon>
        <taxon>Vertebrata</taxon>
        <taxon>Euteleostomi</taxon>
        <taxon>Actinopterygii</taxon>
        <taxon>Neopterygii</taxon>
        <taxon>Teleostei</taxon>
        <taxon>Neoteleostei</taxon>
        <taxon>Acanthomorphata</taxon>
        <taxon>Eupercaria</taxon>
        <taxon>Perciformes</taxon>
        <taxon>Notothenioidei</taxon>
        <taxon>Bathydraconidae</taxon>
        <taxon>Gymnodraco</taxon>
    </lineage>
</organism>
<protein>
    <submittedName>
        <fullName evidence="2">Uncharacterized protein LOC117556685</fullName>
    </submittedName>
</protein>
<dbReference type="GeneID" id="117556685"/>
<accession>A0A6P8WKP9</accession>
<keyword evidence="1" id="KW-1185">Reference proteome</keyword>
<dbReference type="InParanoid" id="A0A6P8WKP9"/>
<evidence type="ECO:0000313" key="1">
    <source>
        <dbReference type="Proteomes" id="UP000515161"/>
    </source>
</evidence>
<proteinExistence type="predicted"/>
<dbReference type="Proteomes" id="UP000515161">
    <property type="component" value="Unplaced"/>
</dbReference>
<sequence>MTPDVILVGPERLHSRLLPGAAGNPFDTQRAQTRVKKKPVTSKFFNSLCRTILGLCVGRLLPVPENSWEINVKTTKCITITIITRGVAFSQARLDYCNALLIGIPSKNIQKLQYIQNTAARILMRVRKYKHITPILKSLHWLPVSLRIDYKITLFTHQCIYGNAPSYIKELLTPQTSTRNLRSVKANLLIPPRTKLKTMGDRAFCSAAPRLWNALPNQLRTPQTVEAFKKGLKTHLFRIAFN</sequence>
<dbReference type="KEGG" id="gacu:117556685"/>
<gene>
    <name evidence="2" type="primary">LOC117556685</name>
</gene>
<name>A0A6P8WKP9_GYMAC</name>
<dbReference type="RefSeq" id="XP_034088047.1">
    <property type="nucleotide sequence ID" value="XM_034232156.1"/>
</dbReference>
<dbReference type="OrthoDB" id="419189at2759"/>